<dbReference type="EMBL" id="MPPL01000001">
    <property type="protein sequence ID" value="OKS84912.1"/>
    <property type="molecule type" value="Genomic_DNA"/>
</dbReference>
<gene>
    <name evidence="2" type="ORF">RG47T_0350</name>
</gene>
<name>A0A1Q5ZT12_9SPHI</name>
<dbReference type="AlphaFoldDB" id="A0A1Q5ZT12"/>
<dbReference type="Proteomes" id="UP000186720">
    <property type="component" value="Unassembled WGS sequence"/>
</dbReference>
<dbReference type="Gene3D" id="3.40.50.300">
    <property type="entry name" value="P-loop containing nucleotide triphosphate hydrolases"/>
    <property type="match status" value="1"/>
</dbReference>
<organism evidence="2 3">
    <name type="scientific">Mucilaginibacter polytrichastri</name>
    <dbReference type="NCBI Taxonomy" id="1302689"/>
    <lineage>
        <taxon>Bacteria</taxon>
        <taxon>Pseudomonadati</taxon>
        <taxon>Bacteroidota</taxon>
        <taxon>Sphingobacteriia</taxon>
        <taxon>Sphingobacteriales</taxon>
        <taxon>Sphingobacteriaceae</taxon>
        <taxon>Mucilaginibacter</taxon>
    </lineage>
</organism>
<dbReference type="RefSeq" id="WP_074487662.1">
    <property type="nucleotide sequence ID" value="NZ_FPAM01000001.1"/>
</dbReference>
<dbReference type="OrthoDB" id="1550566at2"/>
<accession>A0A1Q5ZT12</accession>
<proteinExistence type="predicted"/>
<evidence type="ECO:0000313" key="3">
    <source>
        <dbReference type="Proteomes" id="UP000186720"/>
    </source>
</evidence>
<evidence type="ECO:0008006" key="4">
    <source>
        <dbReference type="Google" id="ProtNLM"/>
    </source>
</evidence>
<dbReference type="InterPro" id="IPR027417">
    <property type="entry name" value="P-loop_NTPase"/>
</dbReference>
<dbReference type="PANTHER" id="PTHR34301">
    <property type="entry name" value="DNA-BINDING PROTEIN-RELATED"/>
    <property type="match status" value="1"/>
</dbReference>
<evidence type="ECO:0000313" key="2">
    <source>
        <dbReference type="EMBL" id="OKS84912.1"/>
    </source>
</evidence>
<dbReference type="PANTHER" id="PTHR34301:SF8">
    <property type="entry name" value="ATPASE DOMAIN-CONTAINING PROTEIN"/>
    <property type="match status" value="1"/>
</dbReference>
<keyword evidence="3" id="KW-1185">Reference proteome</keyword>
<sequence>MESFVNPFRPGAGQPPPYLAGREHEKIDFEKLLRQSPILKNLILTGLRGVGKTVLLESLKPIALQNGWFWAGNDLSEAASISESSLSTRIIADIATLVSSFTIGETEIKRIGFTATSETVEVKLSFIMLMSLHNNTPGLESDKLKRVLEFVWDVVKTKVKGIVLAYDEAQILKDKAADKQYPLSLLLEVIQYLQKKEIPYLLVLTGLPTLFPNLVEARTYAERMFNITTLDRLSEEESREAILKPIETEGCPVTFTEHGIAEILKYSSGYPYFIQFFCKEAFDAILQQIKVGIENPSVTIPEMVNKLDTDFYSGRWSRVTDRQRDLLIIISKLANANSEFTNKEIAYKSVQLNNEFKSAHINNSLLKLIEAGLVYKNRRSKYSFAVPLLADYILRQENENR</sequence>
<reference evidence="2 3" key="1">
    <citation type="submission" date="2016-11" db="EMBL/GenBank/DDBJ databases">
        <title>Whole Genome Sequencing of Mucilaginibacter polytrichastri RG4-7(T) isolated from the moss sample.</title>
        <authorList>
            <person name="Li Y."/>
        </authorList>
    </citation>
    <scope>NUCLEOTIDE SEQUENCE [LARGE SCALE GENOMIC DNA]</scope>
    <source>
        <strain evidence="2 3">RG4-7</strain>
    </source>
</reference>
<feature type="region of interest" description="Disordered" evidence="1">
    <location>
        <begin position="1"/>
        <end position="20"/>
    </location>
</feature>
<comment type="caution">
    <text evidence="2">The sequence shown here is derived from an EMBL/GenBank/DDBJ whole genome shotgun (WGS) entry which is preliminary data.</text>
</comment>
<evidence type="ECO:0000256" key="1">
    <source>
        <dbReference type="SAM" id="MobiDB-lite"/>
    </source>
</evidence>
<protein>
    <recommendedName>
        <fullName evidence="4">Orc1-like AAA ATPase domain-containing protein</fullName>
    </recommendedName>
</protein>
<dbReference type="SUPFAM" id="SSF52540">
    <property type="entry name" value="P-loop containing nucleoside triphosphate hydrolases"/>
    <property type="match status" value="1"/>
</dbReference>